<evidence type="ECO:0000256" key="4">
    <source>
        <dbReference type="ARBA" id="ARBA00022679"/>
    </source>
</evidence>
<evidence type="ECO:0000313" key="12">
    <source>
        <dbReference type="Proteomes" id="UP000318711"/>
    </source>
</evidence>
<keyword evidence="5 10" id="KW-0819">tRNA processing</keyword>
<evidence type="ECO:0000313" key="11">
    <source>
        <dbReference type="EMBL" id="TSC97200.1"/>
    </source>
</evidence>
<keyword evidence="6 10" id="KW-0547">Nucleotide-binding</keyword>
<evidence type="ECO:0000256" key="7">
    <source>
        <dbReference type="ARBA" id="ARBA00022840"/>
    </source>
</evidence>
<comment type="cofactor">
    <cofactor evidence="1 10">
        <name>Mg(2+)</name>
        <dbReference type="ChEBI" id="CHEBI:18420"/>
    </cofactor>
</comment>
<comment type="caution">
    <text evidence="11">The sequence shown here is derived from an EMBL/GenBank/DDBJ whole genome shotgun (WGS) entry which is preliminary data.</text>
</comment>
<evidence type="ECO:0000256" key="2">
    <source>
        <dbReference type="ARBA" id="ARBA00003213"/>
    </source>
</evidence>
<comment type="caution">
    <text evidence="10">Lacks conserved residue(s) required for the propagation of feature annotation.</text>
</comment>
<feature type="binding site" evidence="10">
    <location>
        <begin position="11"/>
        <end position="16"/>
    </location>
    <ligand>
        <name>substrate</name>
    </ligand>
</feature>
<evidence type="ECO:0000256" key="10">
    <source>
        <dbReference type="HAMAP-Rule" id="MF_00185"/>
    </source>
</evidence>
<evidence type="ECO:0000256" key="5">
    <source>
        <dbReference type="ARBA" id="ARBA00022694"/>
    </source>
</evidence>
<dbReference type="GO" id="GO:0005524">
    <property type="term" value="F:ATP binding"/>
    <property type="evidence" value="ECO:0007669"/>
    <property type="project" value="UniProtKB-UniRule"/>
</dbReference>
<evidence type="ECO:0000256" key="8">
    <source>
        <dbReference type="ARBA" id="ARBA00022842"/>
    </source>
</evidence>
<dbReference type="Proteomes" id="UP000318711">
    <property type="component" value="Unassembled WGS sequence"/>
</dbReference>
<dbReference type="EMBL" id="VMGL01000009">
    <property type="protein sequence ID" value="TSC97200.1"/>
    <property type="molecule type" value="Genomic_DNA"/>
</dbReference>
<dbReference type="PANTHER" id="PTHR11088">
    <property type="entry name" value="TRNA DIMETHYLALLYLTRANSFERASE"/>
    <property type="match status" value="1"/>
</dbReference>
<dbReference type="SUPFAM" id="SSF52540">
    <property type="entry name" value="P-loop containing nucleoside triphosphate hydrolases"/>
    <property type="match status" value="2"/>
</dbReference>
<feature type="binding site" evidence="10">
    <location>
        <begin position="9"/>
        <end position="16"/>
    </location>
    <ligand>
        <name>ATP</name>
        <dbReference type="ChEBI" id="CHEBI:30616"/>
    </ligand>
</feature>
<keyword evidence="8 10" id="KW-0460">Magnesium</keyword>
<dbReference type="GO" id="GO:0006400">
    <property type="term" value="P:tRNA modification"/>
    <property type="evidence" value="ECO:0007669"/>
    <property type="project" value="TreeGrafter"/>
</dbReference>
<dbReference type="GO" id="GO:0052381">
    <property type="term" value="F:tRNA dimethylallyltransferase activity"/>
    <property type="evidence" value="ECO:0007669"/>
    <property type="project" value="UniProtKB-UniRule"/>
</dbReference>
<dbReference type="PANTHER" id="PTHR11088:SF60">
    <property type="entry name" value="TRNA DIMETHYLALLYLTRANSFERASE"/>
    <property type="match status" value="1"/>
</dbReference>
<comment type="function">
    <text evidence="2 10">Catalyzes the transfer of a dimethylallyl group onto the adenine at position 37 in tRNAs that read codons beginning with uridine, leading to the formation of N6-(dimethylallyl)adenosine (i(6)A).</text>
</comment>
<evidence type="ECO:0000256" key="9">
    <source>
        <dbReference type="ARBA" id="ARBA00049563"/>
    </source>
</evidence>
<accession>A0A554LWH2</accession>
<evidence type="ECO:0000256" key="3">
    <source>
        <dbReference type="ARBA" id="ARBA00005842"/>
    </source>
</evidence>
<name>A0A554LWH2_9BACT</name>
<evidence type="ECO:0000256" key="1">
    <source>
        <dbReference type="ARBA" id="ARBA00001946"/>
    </source>
</evidence>
<feature type="site" description="Interaction with substrate tRNA" evidence="10">
    <location>
        <position position="93"/>
    </location>
</feature>
<reference evidence="11 12" key="1">
    <citation type="submission" date="2017-07" db="EMBL/GenBank/DDBJ databases">
        <title>Mechanisms for carbon and nitrogen cycling indicate functional differentiation within the Candidate Phyla Radiation.</title>
        <authorList>
            <person name="Danczak R.E."/>
            <person name="Johnston M.D."/>
            <person name="Kenah C."/>
            <person name="Slattery M."/>
            <person name="Wrighton K.C."/>
            <person name="Wilkins M.J."/>
        </authorList>
    </citation>
    <scope>NUCLEOTIDE SEQUENCE [LARGE SCALE GENOMIC DNA]</scope>
    <source>
        <strain evidence="11">Licking1014_2</strain>
    </source>
</reference>
<sequence length="260" mass="29817">MKKLLVIVGPTASGKTALAKKLAACFNGVIISADSRQVYRELDIGTAKEPVDYGIDLVDLNQKFTIVDFRQYFLNVLKKIDRQGKLPILVGGSGLYVKAVLAGFHPPAKNQPLKRDTLIIAPDWPREKLYQKIGRRVKKMLAGGLIEETNRLAKKYGQDNSILNRTIGYKEILNKLKVKSKKLKVNKEELYDEIRFATHSYVRRQMTWLRHQFSDIVWCRDTTQAIAAVKKWYNINNLKFNPSTTLRVILSDNRRIKCKI</sequence>
<dbReference type="InterPro" id="IPR039657">
    <property type="entry name" value="Dimethylallyltransferase"/>
</dbReference>
<proteinExistence type="inferred from homology"/>
<dbReference type="InterPro" id="IPR018022">
    <property type="entry name" value="IPT"/>
</dbReference>
<keyword evidence="4 10" id="KW-0808">Transferase</keyword>
<comment type="similarity">
    <text evidence="3 10">Belongs to the IPP transferase family.</text>
</comment>
<dbReference type="HAMAP" id="MF_00185">
    <property type="entry name" value="IPP_trans"/>
    <property type="match status" value="1"/>
</dbReference>
<dbReference type="Pfam" id="PF01715">
    <property type="entry name" value="IPPT"/>
    <property type="match status" value="2"/>
</dbReference>
<comment type="catalytic activity">
    <reaction evidence="9 10">
        <text>adenosine(37) in tRNA + dimethylallyl diphosphate = N(6)-dimethylallyladenosine(37) in tRNA + diphosphate</text>
        <dbReference type="Rhea" id="RHEA:26482"/>
        <dbReference type="Rhea" id="RHEA-COMP:10162"/>
        <dbReference type="Rhea" id="RHEA-COMP:10375"/>
        <dbReference type="ChEBI" id="CHEBI:33019"/>
        <dbReference type="ChEBI" id="CHEBI:57623"/>
        <dbReference type="ChEBI" id="CHEBI:74411"/>
        <dbReference type="ChEBI" id="CHEBI:74415"/>
        <dbReference type="EC" id="2.5.1.75"/>
    </reaction>
</comment>
<dbReference type="InterPro" id="IPR027417">
    <property type="entry name" value="P-loop_NTPase"/>
</dbReference>
<organism evidence="11 12">
    <name type="scientific">Candidatus Berkelbacteria bacterium Licking1014_2</name>
    <dbReference type="NCBI Taxonomy" id="2017146"/>
    <lineage>
        <taxon>Bacteria</taxon>
        <taxon>Candidatus Berkelbacteria</taxon>
    </lineage>
</organism>
<dbReference type="EC" id="2.5.1.75" evidence="10"/>
<comment type="subunit">
    <text evidence="10">Monomer.</text>
</comment>
<dbReference type="AlphaFoldDB" id="A0A554LWH2"/>
<feature type="region of interest" description="Interaction with substrate tRNA" evidence="10">
    <location>
        <begin position="34"/>
        <end position="37"/>
    </location>
</feature>
<evidence type="ECO:0000256" key="6">
    <source>
        <dbReference type="ARBA" id="ARBA00022741"/>
    </source>
</evidence>
<dbReference type="Gene3D" id="3.40.50.300">
    <property type="entry name" value="P-loop containing nucleotide triphosphate hydrolases"/>
    <property type="match status" value="1"/>
</dbReference>
<gene>
    <name evidence="10" type="primary">miaA</name>
    <name evidence="11" type="ORF">CEN88_128</name>
</gene>
<keyword evidence="7 10" id="KW-0067">ATP-binding</keyword>
<protein>
    <recommendedName>
        <fullName evidence="10">tRNA dimethylallyltransferase</fullName>
        <ecNumber evidence="10">2.5.1.75</ecNumber>
    </recommendedName>
    <alternativeName>
        <fullName evidence="10">Dimethylallyl diphosphate:tRNA dimethylallyltransferase</fullName>
        <shortName evidence="10">DMAPP:tRNA dimethylallyltransferase</shortName>
        <shortName evidence="10">DMATase</shortName>
    </alternativeName>
    <alternativeName>
        <fullName evidence="10">Isopentenyl-diphosphate:tRNA isopentenyltransferase</fullName>
        <shortName evidence="10">IPP transferase</shortName>
        <shortName evidence="10">IPPT</shortName>
        <shortName evidence="10">IPTase</shortName>
    </alternativeName>
</protein>